<organism evidence="2 3">
    <name type="scientific">Puccinia striiformis</name>
    <dbReference type="NCBI Taxonomy" id="27350"/>
    <lineage>
        <taxon>Eukaryota</taxon>
        <taxon>Fungi</taxon>
        <taxon>Dikarya</taxon>
        <taxon>Basidiomycota</taxon>
        <taxon>Pucciniomycotina</taxon>
        <taxon>Pucciniomycetes</taxon>
        <taxon>Pucciniales</taxon>
        <taxon>Pucciniaceae</taxon>
        <taxon>Puccinia</taxon>
    </lineage>
</organism>
<proteinExistence type="predicted"/>
<reference evidence="3" key="2">
    <citation type="journal article" date="2018" name="BMC Genomics">
        <title>Genomic insights into host adaptation between the wheat stripe rust pathogen (Puccinia striiformis f. sp. tritici) and the barley stripe rust pathogen (Puccinia striiformis f. sp. hordei).</title>
        <authorList>
            <person name="Xia C."/>
            <person name="Wang M."/>
            <person name="Yin C."/>
            <person name="Cornejo O.E."/>
            <person name="Hulbert S.H."/>
            <person name="Chen X."/>
        </authorList>
    </citation>
    <scope>NUCLEOTIDE SEQUENCE [LARGE SCALE GENOMIC DNA]</scope>
    <source>
        <strain evidence="3">93TX-2</strain>
    </source>
</reference>
<evidence type="ECO:0000313" key="2">
    <source>
        <dbReference type="EMBL" id="POW23212.1"/>
    </source>
</evidence>
<sequence length="104" mass="11838">MQPILKRSHTPEGVVPPIAEVTKVKAPSPQLKREQGKPARRQAPKAHLHRLFNKFHGDGSFDMTYCSWKEIKAEREALNKKLKAETPTRPRQGNVGPSNQHRCH</sequence>
<dbReference type="VEuPathDB" id="FungiDB:PSTT_01149"/>
<dbReference type="AlphaFoldDB" id="A0A2S4WN72"/>
<keyword evidence="3" id="KW-1185">Reference proteome</keyword>
<dbReference type="EMBL" id="PKSM01000003">
    <property type="protein sequence ID" value="POW23212.1"/>
    <property type="molecule type" value="Genomic_DNA"/>
</dbReference>
<dbReference type="VEuPathDB" id="FungiDB:PSHT_00429"/>
<comment type="caution">
    <text evidence="2">The sequence shown here is derived from an EMBL/GenBank/DDBJ whole genome shotgun (WGS) entry which is preliminary data.</text>
</comment>
<gene>
    <name evidence="2" type="ORF">PSHT_00429</name>
</gene>
<evidence type="ECO:0000256" key="1">
    <source>
        <dbReference type="SAM" id="MobiDB-lite"/>
    </source>
</evidence>
<feature type="compositionally biased region" description="Polar residues" evidence="1">
    <location>
        <begin position="89"/>
        <end position="104"/>
    </location>
</feature>
<reference evidence="3" key="3">
    <citation type="journal article" date="2018" name="Mol. Plant Microbe Interact.">
        <title>Genome sequence resources for the wheat stripe rust pathogen (Puccinia striiformis f. sp. tritici) and the barley stripe rust pathogen (Puccinia striiformis f. sp. hordei).</title>
        <authorList>
            <person name="Xia C."/>
            <person name="Wang M."/>
            <person name="Yin C."/>
            <person name="Cornejo O.E."/>
            <person name="Hulbert S.H."/>
            <person name="Chen X."/>
        </authorList>
    </citation>
    <scope>NUCLEOTIDE SEQUENCE [LARGE SCALE GENOMIC DNA]</scope>
    <source>
        <strain evidence="3">93TX-2</strain>
    </source>
</reference>
<feature type="compositionally biased region" description="Basic and acidic residues" evidence="1">
    <location>
        <begin position="79"/>
        <end position="88"/>
    </location>
</feature>
<accession>A0A2S4WN72</accession>
<feature type="region of interest" description="Disordered" evidence="1">
    <location>
        <begin position="79"/>
        <end position="104"/>
    </location>
</feature>
<feature type="region of interest" description="Disordered" evidence="1">
    <location>
        <begin position="25"/>
        <end position="44"/>
    </location>
</feature>
<reference evidence="2 3" key="1">
    <citation type="submission" date="2017-12" db="EMBL/GenBank/DDBJ databases">
        <title>Gene loss provides genomic basis for host adaptation in cereal stripe rust fungi.</title>
        <authorList>
            <person name="Xia C."/>
        </authorList>
    </citation>
    <scope>NUCLEOTIDE SEQUENCE [LARGE SCALE GENOMIC DNA]</scope>
    <source>
        <strain evidence="2 3">93TX-2</strain>
    </source>
</reference>
<evidence type="ECO:0000313" key="3">
    <source>
        <dbReference type="Proteomes" id="UP000238274"/>
    </source>
</evidence>
<name>A0A2S4WN72_9BASI</name>
<protein>
    <submittedName>
        <fullName evidence="2">Uncharacterized protein</fullName>
    </submittedName>
</protein>
<dbReference type="Proteomes" id="UP000238274">
    <property type="component" value="Unassembled WGS sequence"/>
</dbReference>